<feature type="region of interest" description="Disordered" evidence="1">
    <location>
        <begin position="641"/>
        <end position="683"/>
    </location>
</feature>
<evidence type="ECO:0000313" key="2">
    <source>
        <dbReference type="EMBL" id="PWN88454.1"/>
    </source>
</evidence>
<evidence type="ECO:0000256" key="1">
    <source>
        <dbReference type="SAM" id="MobiDB-lite"/>
    </source>
</evidence>
<feature type="compositionally biased region" description="Polar residues" evidence="1">
    <location>
        <begin position="1281"/>
        <end position="1292"/>
    </location>
</feature>
<feature type="compositionally biased region" description="Basic residues" evidence="1">
    <location>
        <begin position="723"/>
        <end position="733"/>
    </location>
</feature>
<gene>
    <name evidence="2" type="ORF">FA10DRAFT_163712</name>
</gene>
<feature type="compositionally biased region" description="Polar residues" evidence="1">
    <location>
        <begin position="138"/>
        <end position="147"/>
    </location>
</feature>
<proteinExistence type="predicted"/>
<feature type="region of interest" description="Disordered" evidence="1">
    <location>
        <begin position="849"/>
        <end position="941"/>
    </location>
</feature>
<feature type="compositionally biased region" description="Polar residues" evidence="1">
    <location>
        <begin position="1007"/>
        <end position="1020"/>
    </location>
</feature>
<feature type="compositionally biased region" description="Polar residues" evidence="1">
    <location>
        <begin position="1208"/>
        <end position="1221"/>
    </location>
</feature>
<feature type="compositionally biased region" description="Low complexity" evidence="1">
    <location>
        <begin position="1247"/>
        <end position="1256"/>
    </location>
</feature>
<feature type="compositionally biased region" description="Low complexity" evidence="1">
    <location>
        <begin position="451"/>
        <end position="465"/>
    </location>
</feature>
<feature type="region of interest" description="Disordered" evidence="1">
    <location>
        <begin position="959"/>
        <end position="1022"/>
    </location>
</feature>
<keyword evidence="3" id="KW-1185">Reference proteome</keyword>
<dbReference type="InParanoid" id="A0A316YHZ1"/>
<feature type="compositionally biased region" description="Low complexity" evidence="1">
    <location>
        <begin position="256"/>
        <end position="276"/>
    </location>
</feature>
<accession>A0A316YHZ1</accession>
<evidence type="ECO:0000313" key="3">
    <source>
        <dbReference type="Proteomes" id="UP000245768"/>
    </source>
</evidence>
<feature type="compositionally biased region" description="Polar residues" evidence="1">
    <location>
        <begin position="362"/>
        <end position="374"/>
    </location>
</feature>
<feature type="region of interest" description="Disordered" evidence="1">
    <location>
        <begin position="1"/>
        <end position="22"/>
    </location>
</feature>
<feature type="region of interest" description="Disordered" evidence="1">
    <location>
        <begin position="61"/>
        <end position="120"/>
    </location>
</feature>
<feature type="compositionally biased region" description="Polar residues" evidence="1">
    <location>
        <begin position="972"/>
        <end position="998"/>
    </location>
</feature>
<dbReference type="OrthoDB" id="3364994at2759"/>
<sequence length="1363" mass="145709">MDYLRSRKESAPSLSTKASVGRCCRTRHPSQQLATRGINGLAEVKVPTDEVIHVSKVPCHHHHTTDFETPHRGAVPQRTTDTSSTTPIAAAVTSPSSPRPRPPLGHPHATRTRCLSATEEKPNASRWFLDKLLRLQPKSSSRLQQPSFDVKRQRISSASYSTKASTAVTDDARCEEASPPDSATFHPMATMSHQQAEASSSRIEAQLDFDGERVQDGSGGGGGGGSSGPETWRNSAVSDAGMGWAFSTMEDAPHNQQQQQQQQQIQIQQQRQQQQQGHEELQEHHEPQQQQERITYQRAYPVPDVSLRASTASDAAQTPSSAQDPASRSPNDMQQSDAMLSPRPQTTAIPGEARRRRKDSQVRGTGASNRSLMPSQRRIYGLDRDLAGPSADSAHLPPSSGGIRYNTSSSSRRPFGASSSGAEIEPSRVSTSSSDDGTSWHRAVNNGQARTPMSLLPTLVTTPTTDGSPAPSITLPFDVGVDAPGASTLPPSPISPDEGPKFSVEVVAPAFDRRGYPVFTGRGARISGMVRIKAVEQCQLSIKLAAYVSQGSPAAVWNGVALMPPELGAERNVFEIQERLIPDYSKAQLSPARSSVPTPEDDDYIVPVPFEINLPLGMATKFVDGEMQNVPVALPPSFEISSESDAREKDANRAMSSSGSMPRSSASSIRSKSSRMTMSNTMQSVSNKVRGVVERGFAEVFRIGCFYTLTFSILRPDDASSNGKKKKTKKASSKKSTSQNDSITIPFIFLGEPTMLPPPPPSIPMSMVASVLLQPEALLGDQWMCERSQTKWTGSMFRSSKRTVELELHMPQPATLHAPGVFPFLIVIRPTDPYLLSAVEGPLNPVMGRQTVGASSSSSSQAPDSPRSLRGGSHQFSSSSGISPSPSFGHSPQSSMSMSTTARIGPSNLGISQDHSTSEEAQEMMRSTDSPPSTADGAEDSDGILSRFMRSSLTLARIPSKSTLPSSGSSTNLAATSADTAQSRPSTVTARRSRTSLASAFRRRPNTAPTTSSDSRSPPGTVTYRAGMPHNLASLVRVSLIQSTHCVSSGPSETPKRRRKLISMADVEEVDVATVFTGGSHSEAAALGRGDVASDEATQAVVSHVKSHGIRVLRGLIRVSRDTTPSFRCQGIEVKYAVKIDLLAFSPEQLKQQKRPTSGGSSSVGSGGSSTLMGDAFRGTFGTASRNSLSSTLGRSSRAASQHHQQQLPHSESALQQQGNGLNVGAESPLVLPRPMGMPQPHQQRTSSSSNDVSFSPPMPPIPPEHQQHVQSPSHQHRSQMPSLSSATSTIRGPQRENGSYAPTEIGGLDAAGRMMGPNTFFKATTGVEGGTTVFGGDGKEVRLDKGIGALWADVRVVRAAFA</sequence>
<feature type="compositionally biased region" description="Low complexity" evidence="1">
    <location>
        <begin position="871"/>
        <end position="891"/>
    </location>
</feature>
<feature type="region of interest" description="Disordered" evidence="1">
    <location>
        <begin position="138"/>
        <end position="236"/>
    </location>
</feature>
<dbReference type="EMBL" id="KZ819638">
    <property type="protein sequence ID" value="PWN88454.1"/>
    <property type="molecule type" value="Genomic_DNA"/>
</dbReference>
<feature type="compositionally biased region" description="Polar residues" evidence="1">
    <location>
        <begin position="191"/>
        <end position="203"/>
    </location>
</feature>
<feature type="compositionally biased region" description="Low complexity" evidence="1">
    <location>
        <begin position="1195"/>
        <end position="1207"/>
    </location>
</feature>
<protein>
    <submittedName>
        <fullName evidence="2">Uncharacterized protein</fullName>
    </submittedName>
</protein>
<feature type="compositionally biased region" description="Polar residues" evidence="1">
    <location>
        <begin position="892"/>
        <end position="902"/>
    </location>
</feature>
<feature type="compositionally biased region" description="Polar residues" evidence="1">
    <location>
        <begin position="428"/>
        <end position="437"/>
    </location>
</feature>
<feature type="compositionally biased region" description="Low complexity" evidence="1">
    <location>
        <begin position="156"/>
        <end position="169"/>
    </location>
</feature>
<feature type="compositionally biased region" description="Polar residues" evidence="1">
    <location>
        <begin position="1182"/>
        <end position="1194"/>
    </location>
</feature>
<feature type="compositionally biased region" description="Low complexity" evidence="1">
    <location>
        <begin position="408"/>
        <end position="422"/>
    </location>
</feature>
<name>A0A316YHZ1_9BASI</name>
<dbReference type="Proteomes" id="UP000245768">
    <property type="component" value="Unassembled WGS sequence"/>
</dbReference>
<feature type="compositionally biased region" description="Polar residues" evidence="1">
    <location>
        <begin position="77"/>
        <end position="87"/>
    </location>
</feature>
<feature type="compositionally biased region" description="Gly residues" evidence="1">
    <location>
        <begin position="217"/>
        <end position="227"/>
    </location>
</feature>
<dbReference type="RefSeq" id="XP_025375652.1">
    <property type="nucleotide sequence ID" value="XM_025518174.1"/>
</dbReference>
<organism evidence="2 3">
    <name type="scientific">Acaromyces ingoldii</name>
    <dbReference type="NCBI Taxonomy" id="215250"/>
    <lineage>
        <taxon>Eukaryota</taxon>
        <taxon>Fungi</taxon>
        <taxon>Dikarya</taxon>
        <taxon>Basidiomycota</taxon>
        <taxon>Ustilaginomycotina</taxon>
        <taxon>Exobasidiomycetes</taxon>
        <taxon>Exobasidiales</taxon>
        <taxon>Cryptobasidiaceae</taxon>
        <taxon>Acaromyces</taxon>
    </lineage>
</organism>
<reference evidence="2 3" key="1">
    <citation type="journal article" date="2018" name="Mol. Biol. Evol.">
        <title>Broad Genomic Sampling Reveals a Smut Pathogenic Ancestry of the Fungal Clade Ustilaginomycotina.</title>
        <authorList>
            <person name="Kijpornyongpan T."/>
            <person name="Mondo S.J."/>
            <person name="Barry K."/>
            <person name="Sandor L."/>
            <person name="Lee J."/>
            <person name="Lipzen A."/>
            <person name="Pangilinan J."/>
            <person name="LaButti K."/>
            <person name="Hainaut M."/>
            <person name="Henrissat B."/>
            <person name="Grigoriev I.V."/>
            <person name="Spatafora J.W."/>
            <person name="Aime M.C."/>
        </authorList>
    </citation>
    <scope>NUCLEOTIDE SEQUENCE [LARGE SCALE GENOMIC DNA]</scope>
    <source>
        <strain evidence="2 3">MCA 4198</strain>
    </source>
</reference>
<feature type="compositionally biased region" description="Low complexity" evidence="1">
    <location>
        <begin position="959"/>
        <end position="971"/>
    </location>
</feature>
<feature type="region of interest" description="Disordered" evidence="1">
    <location>
        <begin position="1150"/>
        <end position="1306"/>
    </location>
</feature>
<feature type="compositionally biased region" description="Polar residues" evidence="1">
    <location>
        <begin position="308"/>
        <end position="348"/>
    </location>
</feature>
<feature type="compositionally biased region" description="Low complexity" evidence="1">
    <location>
        <begin position="653"/>
        <end position="679"/>
    </location>
</feature>
<dbReference type="GeneID" id="37040090"/>
<feature type="region of interest" description="Disordered" evidence="1">
    <location>
        <begin position="718"/>
        <end position="739"/>
    </location>
</feature>
<feature type="compositionally biased region" description="Basic and acidic residues" evidence="1">
    <location>
        <begin position="277"/>
        <end position="287"/>
    </location>
</feature>
<feature type="compositionally biased region" description="Basic and acidic residues" evidence="1">
    <location>
        <begin position="1"/>
        <end position="10"/>
    </location>
</feature>
<feature type="region of interest" description="Disordered" evidence="1">
    <location>
        <begin position="251"/>
        <end position="472"/>
    </location>
</feature>